<evidence type="ECO:0000256" key="1">
    <source>
        <dbReference type="SAM" id="MobiDB-lite"/>
    </source>
</evidence>
<dbReference type="CDD" id="cd06587">
    <property type="entry name" value="VOC"/>
    <property type="match status" value="1"/>
</dbReference>
<sequence>MTSASEQPTHSPLPSSPLATNPGEGNRPSPTSHVRIARPSRSLAAAERFWKDGLGLHVLWRSGSAEHVEGGHELLMLGWPGASWHLELVQVYEQDGVDMQPRPTEEDLLVIYLDGLVDPGVVNALVDAGGKKVEAKNPYWNTWGVTVEDPDGYRLVLCKRQWSNSV</sequence>
<dbReference type="PROSITE" id="PS51819">
    <property type="entry name" value="VOC"/>
    <property type="match status" value="1"/>
</dbReference>
<dbReference type="InterPro" id="IPR029068">
    <property type="entry name" value="Glyas_Bleomycin-R_OHBP_Dase"/>
</dbReference>
<proteinExistence type="predicted"/>
<evidence type="ECO:0000313" key="4">
    <source>
        <dbReference type="Proteomes" id="UP001213681"/>
    </source>
</evidence>
<dbReference type="Pfam" id="PF22659">
    <property type="entry name" value="YycE-like_C"/>
    <property type="match status" value="1"/>
</dbReference>
<name>A0AAD6CAM2_9EURO</name>
<dbReference type="Pfam" id="PF22658">
    <property type="entry name" value="YycE-like_N"/>
    <property type="match status" value="1"/>
</dbReference>
<protein>
    <recommendedName>
        <fullName evidence="2">VOC domain-containing protein</fullName>
    </recommendedName>
</protein>
<dbReference type="RefSeq" id="XP_056768807.1">
    <property type="nucleotide sequence ID" value="XM_056904700.1"/>
</dbReference>
<dbReference type="SUPFAM" id="SSF54593">
    <property type="entry name" value="Glyoxalase/Bleomycin resistance protein/Dihydroxybiphenyl dioxygenase"/>
    <property type="match status" value="1"/>
</dbReference>
<reference evidence="3" key="1">
    <citation type="submission" date="2022-12" db="EMBL/GenBank/DDBJ databases">
        <authorList>
            <person name="Petersen C."/>
        </authorList>
    </citation>
    <scope>NUCLEOTIDE SEQUENCE</scope>
    <source>
        <strain evidence="3">IBT 16125</strain>
    </source>
</reference>
<feature type="region of interest" description="Disordered" evidence="1">
    <location>
        <begin position="1"/>
        <end position="34"/>
    </location>
</feature>
<dbReference type="Proteomes" id="UP001213681">
    <property type="component" value="Unassembled WGS sequence"/>
</dbReference>
<dbReference type="AlphaFoldDB" id="A0AAD6CAM2"/>
<dbReference type="InterPro" id="IPR037523">
    <property type="entry name" value="VOC_core"/>
</dbReference>
<dbReference type="GeneID" id="81594943"/>
<accession>A0AAD6CAM2</accession>
<dbReference type="InterPro" id="IPR058997">
    <property type="entry name" value="YycE-like_C"/>
</dbReference>
<organism evidence="3 4">
    <name type="scientific">Penicillium daleae</name>
    <dbReference type="NCBI Taxonomy" id="63821"/>
    <lineage>
        <taxon>Eukaryota</taxon>
        <taxon>Fungi</taxon>
        <taxon>Dikarya</taxon>
        <taxon>Ascomycota</taxon>
        <taxon>Pezizomycotina</taxon>
        <taxon>Eurotiomycetes</taxon>
        <taxon>Eurotiomycetidae</taxon>
        <taxon>Eurotiales</taxon>
        <taxon>Aspergillaceae</taxon>
        <taxon>Penicillium</taxon>
    </lineage>
</organism>
<feature type="compositionally biased region" description="Polar residues" evidence="1">
    <location>
        <begin position="1"/>
        <end position="19"/>
    </location>
</feature>
<evidence type="ECO:0000313" key="3">
    <source>
        <dbReference type="EMBL" id="KAJ5459765.1"/>
    </source>
</evidence>
<dbReference type="EMBL" id="JAPVEA010000002">
    <property type="protein sequence ID" value="KAJ5459765.1"/>
    <property type="molecule type" value="Genomic_DNA"/>
</dbReference>
<keyword evidence="4" id="KW-1185">Reference proteome</keyword>
<dbReference type="InterPro" id="IPR058998">
    <property type="entry name" value="YycE-like_N"/>
</dbReference>
<dbReference type="Gene3D" id="3.10.180.10">
    <property type="entry name" value="2,3-Dihydroxybiphenyl 1,2-Dioxygenase, domain 1"/>
    <property type="match status" value="1"/>
</dbReference>
<reference evidence="3" key="2">
    <citation type="journal article" date="2023" name="IMA Fungus">
        <title>Comparative genomic study of the Penicillium genus elucidates a diverse pangenome and 15 lateral gene transfer events.</title>
        <authorList>
            <person name="Petersen C."/>
            <person name="Sorensen T."/>
            <person name="Nielsen M.R."/>
            <person name="Sondergaard T.E."/>
            <person name="Sorensen J.L."/>
            <person name="Fitzpatrick D.A."/>
            <person name="Frisvad J.C."/>
            <person name="Nielsen K.L."/>
        </authorList>
    </citation>
    <scope>NUCLEOTIDE SEQUENCE</scope>
    <source>
        <strain evidence="3">IBT 16125</strain>
    </source>
</reference>
<gene>
    <name evidence="3" type="ORF">N7458_001317</name>
</gene>
<evidence type="ECO:0000259" key="2">
    <source>
        <dbReference type="PROSITE" id="PS51819"/>
    </source>
</evidence>
<comment type="caution">
    <text evidence="3">The sequence shown here is derived from an EMBL/GenBank/DDBJ whole genome shotgun (WGS) entry which is preliminary data.</text>
</comment>
<feature type="domain" description="VOC" evidence="2">
    <location>
        <begin position="30"/>
        <end position="160"/>
    </location>
</feature>